<dbReference type="SUPFAM" id="SSF56042">
    <property type="entry name" value="PurM C-terminal domain-like"/>
    <property type="match status" value="1"/>
</dbReference>
<dbReference type="InterPro" id="IPR011854">
    <property type="entry name" value="HypE"/>
</dbReference>
<name>A0A553UZF7_9HELI</name>
<dbReference type="EMBL" id="VKGC01000006">
    <property type="protein sequence ID" value="TSA85595.1"/>
    <property type="molecule type" value="Genomic_DNA"/>
</dbReference>
<comment type="caution">
    <text evidence="4">The sequence shown here is derived from an EMBL/GenBank/DDBJ whole genome shotgun (WGS) entry which is preliminary data.</text>
</comment>
<reference evidence="4 5" key="1">
    <citation type="submission" date="2019-07" db="EMBL/GenBank/DDBJ databases">
        <title>Helicobacter labacensis sp. nov., Helicobacter mehlei sp. nov. and Helicobacter vulpis sp. nov., isolated from gastric mucosa of red fox (Vulpis vulpis).</title>
        <authorList>
            <person name="Kusar D."/>
            <person name="Gruntar I."/>
            <person name="Pate M."/>
            <person name="Zajc U."/>
            <person name="Ocepek M."/>
        </authorList>
    </citation>
    <scope>NUCLEOTIDE SEQUENCE [LARGE SCALE GENOMIC DNA]</scope>
    <source>
        <strain evidence="4 5">L8b</strain>
    </source>
</reference>
<dbReference type="Proteomes" id="UP000319322">
    <property type="component" value="Unassembled WGS sequence"/>
</dbReference>
<dbReference type="PIRSF" id="PIRSF005644">
    <property type="entry name" value="Hdrgns_mtr_HypE"/>
    <property type="match status" value="1"/>
</dbReference>
<gene>
    <name evidence="4" type="primary">hypE</name>
    <name evidence="4" type="ORF">FNE76_03765</name>
</gene>
<evidence type="ECO:0000313" key="5">
    <source>
        <dbReference type="Proteomes" id="UP000319322"/>
    </source>
</evidence>
<evidence type="ECO:0000256" key="1">
    <source>
        <dbReference type="ARBA" id="ARBA00006243"/>
    </source>
</evidence>
<dbReference type="InterPro" id="IPR016188">
    <property type="entry name" value="PurM-like_N"/>
</dbReference>
<dbReference type="NCBIfam" id="TIGR02124">
    <property type="entry name" value="hypE"/>
    <property type="match status" value="1"/>
</dbReference>
<dbReference type="Pfam" id="PF00586">
    <property type="entry name" value="AIRS"/>
    <property type="match status" value="1"/>
</dbReference>
<dbReference type="InterPro" id="IPR036921">
    <property type="entry name" value="PurM-like_N_sf"/>
</dbReference>
<dbReference type="PANTHER" id="PTHR30303">
    <property type="entry name" value="HYDROGENASE ISOENZYMES FORMATION PROTEIN HYPE"/>
    <property type="match status" value="1"/>
</dbReference>
<dbReference type="RefSeq" id="WP_120947646.1">
    <property type="nucleotide sequence ID" value="NZ_QXQP01000005.1"/>
</dbReference>
<dbReference type="Gene3D" id="3.30.1330.10">
    <property type="entry name" value="PurM-like, N-terminal domain"/>
    <property type="match status" value="1"/>
</dbReference>
<dbReference type="InterPro" id="IPR010918">
    <property type="entry name" value="PurM-like_C_dom"/>
</dbReference>
<dbReference type="CDD" id="cd02197">
    <property type="entry name" value="HypE"/>
    <property type="match status" value="1"/>
</dbReference>
<protein>
    <submittedName>
        <fullName evidence="4">Hydrogenase expression/formation protein HypE</fullName>
    </submittedName>
</protein>
<feature type="domain" description="PurM-like N-terminal" evidence="2">
    <location>
        <begin position="37"/>
        <end position="149"/>
    </location>
</feature>
<dbReference type="AlphaFoldDB" id="A0A553UZF7"/>
<dbReference type="Gene3D" id="3.90.650.10">
    <property type="entry name" value="PurM-like C-terminal domain"/>
    <property type="match status" value="1"/>
</dbReference>
<evidence type="ECO:0000259" key="3">
    <source>
        <dbReference type="Pfam" id="PF02769"/>
    </source>
</evidence>
<comment type="similarity">
    <text evidence="1">Belongs to the HypE family.</text>
</comment>
<dbReference type="Pfam" id="PF02769">
    <property type="entry name" value="AIRS_C"/>
    <property type="match status" value="1"/>
</dbReference>
<reference evidence="4 5" key="3">
    <citation type="submission" date="2019-07" db="EMBL/GenBank/DDBJ databases">
        <authorList>
            <person name="Papic B."/>
        </authorList>
    </citation>
    <scope>NUCLEOTIDE SEQUENCE [LARGE SCALE GENOMIC DNA]</scope>
    <source>
        <strain evidence="4 5">L8b</strain>
    </source>
</reference>
<dbReference type="OrthoDB" id="9801934at2"/>
<keyword evidence="5" id="KW-1185">Reference proteome</keyword>
<dbReference type="PANTHER" id="PTHR30303:SF0">
    <property type="entry name" value="CARBAMOYL DEHYDRATASE HYPE"/>
    <property type="match status" value="1"/>
</dbReference>
<organism evidence="4 5">
    <name type="scientific">Helicobacter mehlei</name>
    <dbReference type="NCBI Taxonomy" id="2316080"/>
    <lineage>
        <taxon>Bacteria</taxon>
        <taxon>Pseudomonadati</taxon>
        <taxon>Campylobacterota</taxon>
        <taxon>Epsilonproteobacteria</taxon>
        <taxon>Campylobacterales</taxon>
        <taxon>Helicobacteraceae</taxon>
        <taxon>Helicobacter</taxon>
    </lineage>
</organism>
<dbReference type="InterPro" id="IPR036676">
    <property type="entry name" value="PurM-like_C_sf"/>
</dbReference>
<proteinExistence type="inferred from homology"/>
<evidence type="ECO:0000313" key="4">
    <source>
        <dbReference type="EMBL" id="TSA85595.1"/>
    </source>
</evidence>
<evidence type="ECO:0000259" key="2">
    <source>
        <dbReference type="Pfam" id="PF00586"/>
    </source>
</evidence>
<reference evidence="5" key="2">
    <citation type="submission" date="2019-07" db="EMBL/GenBank/DDBJ databases">
        <title>Helicobacter labacensis sp. nov., Helicobacter mehlei sp. nov. and Helicobacter vulpis sp. nov., isolated from gastric mucosa of red fox (Vulpis vulpis).</title>
        <authorList>
            <person name="Papic B."/>
        </authorList>
    </citation>
    <scope>NUCLEOTIDE SEQUENCE [LARGE SCALE GENOMIC DNA]</scope>
    <source>
        <strain evidence="5">L8b</strain>
    </source>
</reference>
<feature type="domain" description="PurM-like C-terminal" evidence="3">
    <location>
        <begin position="160"/>
        <end position="303"/>
    </location>
</feature>
<accession>A0A553UZF7</accession>
<dbReference type="GO" id="GO:0051604">
    <property type="term" value="P:protein maturation"/>
    <property type="evidence" value="ECO:0007669"/>
    <property type="project" value="TreeGrafter"/>
</dbReference>
<sequence length="333" mass="36036">MDFKQVALSCGNGGKESLELIERVFKPYLQEFLVADGEDGGVFSGSGDFAMSTDSFVVDPLFFAGGDIGKLSVCGSANDVTMMGARPEYLSMGFMLEEGLQIATLERILESVRTQLRLGKLKLLSLDTKVLPKNSMDKIFINTTALGRVVCPALSAKNLKEGQSLILSAPIGSHGALLFSLRHEIGLHSALQSDCQQLFGLLEPVLLSGYSLYALRDATRGGLAALLHEWARASLVEIEIEERKIPILEEVRGVCEILGLEPYVLANEGVCVLCVDTPHAPPICDLLQANGGAPAIIGRVLGKTQKPCVYLKNAWGSRRYLEMPEGELLPRIC</sequence>
<dbReference type="SUPFAM" id="SSF55326">
    <property type="entry name" value="PurM N-terminal domain-like"/>
    <property type="match status" value="1"/>
</dbReference>